<dbReference type="Pfam" id="PF00069">
    <property type="entry name" value="Pkinase"/>
    <property type="match status" value="2"/>
</dbReference>
<feature type="compositionally biased region" description="Low complexity" evidence="1">
    <location>
        <begin position="1331"/>
        <end position="1342"/>
    </location>
</feature>
<feature type="region of interest" description="Disordered" evidence="1">
    <location>
        <begin position="936"/>
        <end position="1375"/>
    </location>
</feature>
<feature type="compositionally biased region" description="Low complexity" evidence="1">
    <location>
        <begin position="460"/>
        <end position="491"/>
    </location>
</feature>
<keyword evidence="4" id="KW-1185">Reference proteome</keyword>
<dbReference type="SMART" id="SM00220">
    <property type="entry name" value="S_TKc"/>
    <property type="match status" value="1"/>
</dbReference>
<feature type="compositionally biased region" description="Polar residues" evidence="1">
    <location>
        <begin position="941"/>
        <end position="950"/>
    </location>
</feature>
<comment type="caution">
    <text evidence="3">The sequence shown here is derived from an EMBL/GenBank/DDBJ whole genome shotgun (WGS) entry which is preliminary data.</text>
</comment>
<gene>
    <name evidence="3" type="ORF">V1264_012528</name>
</gene>
<feature type="compositionally biased region" description="Polar residues" evidence="1">
    <location>
        <begin position="1008"/>
        <end position="1024"/>
    </location>
</feature>
<organism evidence="3 4">
    <name type="scientific">Littorina saxatilis</name>
    <dbReference type="NCBI Taxonomy" id="31220"/>
    <lineage>
        <taxon>Eukaryota</taxon>
        <taxon>Metazoa</taxon>
        <taxon>Spiralia</taxon>
        <taxon>Lophotrochozoa</taxon>
        <taxon>Mollusca</taxon>
        <taxon>Gastropoda</taxon>
        <taxon>Caenogastropoda</taxon>
        <taxon>Littorinimorpha</taxon>
        <taxon>Littorinoidea</taxon>
        <taxon>Littorinidae</taxon>
        <taxon>Littorina</taxon>
    </lineage>
</organism>
<dbReference type="PANTHER" id="PTHR47907:SF4">
    <property type="entry name" value="BMP-2-INDUCIBLE PROTEIN KINASE ISOFORM X1"/>
    <property type="match status" value="1"/>
</dbReference>
<evidence type="ECO:0000259" key="2">
    <source>
        <dbReference type="PROSITE" id="PS50011"/>
    </source>
</evidence>
<dbReference type="GO" id="GO:0005524">
    <property type="term" value="F:ATP binding"/>
    <property type="evidence" value="ECO:0007669"/>
    <property type="project" value="InterPro"/>
</dbReference>
<feature type="region of interest" description="Disordered" evidence="1">
    <location>
        <begin position="392"/>
        <end position="497"/>
    </location>
</feature>
<feature type="compositionally biased region" description="Basic and acidic residues" evidence="1">
    <location>
        <begin position="1235"/>
        <end position="1244"/>
    </location>
</feature>
<dbReference type="PANTHER" id="PTHR47907">
    <property type="entry name" value="PROTEIN KINASE DOMAIN-CONTAINING PROTEIN"/>
    <property type="match status" value="1"/>
</dbReference>
<dbReference type="InterPro" id="IPR011009">
    <property type="entry name" value="Kinase-like_dom_sf"/>
</dbReference>
<feature type="compositionally biased region" description="Low complexity" evidence="1">
    <location>
        <begin position="1094"/>
        <end position="1110"/>
    </location>
</feature>
<dbReference type="InterPro" id="IPR000719">
    <property type="entry name" value="Prot_kinase_dom"/>
</dbReference>
<feature type="compositionally biased region" description="Low complexity" evidence="1">
    <location>
        <begin position="1191"/>
        <end position="1212"/>
    </location>
</feature>
<name>A0AAN9GMC6_9CAEN</name>
<evidence type="ECO:0000256" key="1">
    <source>
        <dbReference type="SAM" id="MobiDB-lite"/>
    </source>
</evidence>
<dbReference type="InterPro" id="IPR051744">
    <property type="entry name" value="AP2_assoc_SerThr_kinase"/>
</dbReference>
<feature type="compositionally biased region" description="Polar residues" evidence="1">
    <location>
        <begin position="973"/>
        <end position="988"/>
    </location>
</feature>
<dbReference type="CDD" id="cd14037">
    <property type="entry name" value="STKc_NAK_like"/>
    <property type="match status" value="1"/>
</dbReference>
<dbReference type="PROSITE" id="PS00108">
    <property type="entry name" value="PROTEIN_KINASE_ST"/>
    <property type="match status" value="1"/>
</dbReference>
<dbReference type="Gene3D" id="1.10.510.10">
    <property type="entry name" value="Transferase(Phosphotransferase) domain 1"/>
    <property type="match status" value="2"/>
</dbReference>
<dbReference type="GO" id="GO:0004672">
    <property type="term" value="F:protein kinase activity"/>
    <property type="evidence" value="ECO:0007669"/>
    <property type="project" value="InterPro"/>
</dbReference>
<feature type="region of interest" description="Disordered" evidence="1">
    <location>
        <begin position="644"/>
        <end position="669"/>
    </location>
</feature>
<feature type="compositionally biased region" description="Low complexity" evidence="1">
    <location>
        <begin position="996"/>
        <end position="1007"/>
    </location>
</feature>
<feature type="compositionally biased region" description="Polar residues" evidence="1">
    <location>
        <begin position="446"/>
        <end position="458"/>
    </location>
</feature>
<sequence>MKKLFSSNQQSSHIGKTFQVGRYSLTVEDVIAEGGFSVVFLAKSSSGGRFALKRMYVNNEKDLAVCQKEIRIAKDLSGHKNIIRYIDSSIAVTPNKVYEVLLLMQYCRGSVIQLMNDRLTTGFSEKEVLKVFCDVCEAVSRLHHCQTPILHRDLKVRQACLLLFLFSLVFISPAPFSSPNCQTLIIRRDLKVTSGLFGALSLFTGIYNSTPLSSPNCQTPILHRDLKVENILLGEGGNYVLCDFGSCTGRVMNPEQQKIQQLEDEIQKYTTLSYRAPEMVDLYGGTPVTTKADIWAMGCLLYKLCFFTLPFGESTLAIQSGNYSIPDNCRYSRGVQSLIAYMLEKDPSKRPDIFQVSYVAFQLLKKENPVPNMNSVAIPDLNNLPVPLTESEAKQIKTSTQKAVNTPVIETTSVAPRQRPRGQNVPQAPALGLPISTSIAPRKRPSATTNNDGPQPQASPSPQYGGQYPGPTQQFPSTTTQQQHSTQFPTQPYGPQVFNNTQQYQQQQALQQQLMQQQQQSVIGVGGVVENAEEGGLPRSSSSGNVPLGQLIEIGDQTDGVKSDSREVTPPHNAREEVFKQPALPRVPPFTQKGGRVKALTPPTSPKVTRHRRNVSDTSSLMMGGKGSAFKAYHPGGPGMLNAPHNHKSKSASTTPISSPPPLGQSHFTRPLSSSIAEWNPFDDNFNSEGDDFMFGAEFDKIRRGSNTSISNVKSREDLVMSGSDSSDPFGNAPFKKTDKAGGQEDDSEEEVTEEQESRSRDFLKAALGRSRYKHLVNTQDNEDRDDNPYELNLTLDKMGDDSSRDFAATESQSSYAEDEDDRGQSKGREQRNDFGYQELEDEYGSRPVQVSAGSATARRREDTQQSLPVQTKTGGMGGKSAGGGAGADRVVGHEYGVRPLLDDDELQQAHGSQLASASKPVLDADISASTSTITSEAVAMTTSQSSSVASPVEGAQSGDVFAAAPFRRGSKRTTPSNLAGSGTSSDIFTKAPFKSRSSSRSQNSSQTVSPADTATYSQASQSRHSPDADIFSNAPFSGKHTPSSTGPSSSTVSPLAHDASLLTPDEALPGAGTFPQKAALSPDTSNSVHAYTAPPSSQPQPLLALQKPPSVRPQGDPALQKPPSVRPQGDPALQKAPPPEDPFGAVPFQAAMRRGGGGVQREAGPVTSTPIKARHPAPGPALTHTGPAFTQTGPTLTQTGPAPTQTGPALTHKVSAKSGGGDLFGMQPHFYSKSTERPQHLLDTDEQVLVSDPSDTGQYQRLKTRNPKRTVRDPPVRDVSGSAFSNMSFNDEDEMQSQPGIGSSQSGMGSSQSSHNLHSVYHPTYSARNSPPVSSTPSQTVKAPSGGYDCGTWPRKHKRFPPPATAEPFSVKKK</sequence>
<evidence type="ECO:0000313" key="4">
    <source>
        <dbReference type="Proteomes" id="UP001374579"/>
    </source>
</evidence>
<feature type="region of interest" description="Disordered" evidence="1">
    <location>
        <begin position="585"/>
        <end position="623"/>
    </location>
</feature>
<feature type="compositionally biased region" description="Low complexity" evidence="1">
    <location>
        <begin position="1042"/>
        <end position="1055"/>
    </location>
</feature>
<dbReference type="SUPFAM" id="SSF56112">
    <property type="entry name" value="Protein kinase-like (PK-like)"/>
    <property type="match status" value="2"/>
</dbReference>
<dbReference type="EMBL" id="JBAMIC010000002">
    <property type="protein sequence ID" value="KAK7113191.1"/>
    <property type="molecule type" value="Genomic_DNA"/>
</dbReference>
<accession>A0AAN9GMC6</accession>
<dbReference type="Proteomes" id="UP001374579">
    <property type="component" value="Unassembled WGS sequence"/>
</dbReference>
<evidence type="ECO:0000313" key="3">
    <source>
        <dbReference type="EMBL" id="KAK7113191.1"/>
    </source>
</evidence>
<protein>
    <recommendedName>
        <fullName evidence="2">Protein kinase domain-containing protein</fullName>
    </recommendedName>
</protein>
<dbReference type="InterPro" id="IPR008271">
    <property type="entry name" value="Ser/Thr_kinase_AS"/>
</dbReference>
<feature type="compositionally biased region" description="Acidic residues" evidence="1">
    <location>
        <begin position="744"/>
        <end position="755"/>
    </location>
</feature>
<dbReference type="PROSITE" id="PS50011">
    <property type="entry name" value="PROTEIN_KINASE_DOM"/>
    <property type="match status" value="1"/>
</dbReference>
<feature type="compositionally biased region" description="Polar residues" evidence="1">
    <location>
        <begin position="865"/>
        <end position="874"/>
    </location>
</feature>
<feature type="region of interest" description="Disordered" evidence="1">
    <location>
        <begin position="715"/>
        <end position="923"/>
    </location>
</feature>
<feature type="compositionally biased region" description="Basic and acidic residues" evidence="1">
    <location>
        <begin position="823"/>
        <end position="833"/>
    </location>
</feature>
<proteinExistence type="predicted"/>
<reference evidence="3 4" key="1">
    <citation type="submission" date="2024-02" db="EMBL/GenBank/DDBJ databases">
        <title>Chromosome-scale genome assembly of the rough periwinkle Littorina saxatilis.</title>
        <authorList>
            <person name="De Jode A."/>
            <person name="Faria R."/>
            <person name="Formenti G."/>
            <person name="Sims Y."/>
            <person name="Smith T.P."/>
            <person name="Tracey A."/>
            <person name="Wood J.M.D."/>
            <person name="Zagrodzka Z.B."/>
            <person name="Johannesson K."/>
            <person name="Butlin R.K."/>
            <person name="Leder E.H."/>
        </authorList>
    </citation>
    <scope>NUCLEOTIDE SEQUENCE [LARGE SCALE GENOMIC DNA]</scope>
    <source>
        <strain evidence="3">Snail1</strain>
        <tissue evidence="3">Muscle</tissue>
    </source>
</reference>
<feature type="compositionally biased region" description="Polar residues" evidence="1">
    <location>
        <begin position="396"/>
        <end position="415"/>
    </location>
</feature>
<feature type="compositionally biased region" description="Low complexity" evidence="1">
    <location>
        <begin position="1297"/>
        <end position="1315"/>
    </location>
</feature>
<feature type="domain" description="Protein kinase" evidence="2">
    <location>
        <begin position="25"/>
        <end position="361"/>
    </location>
</feature>
<feature type="compositionally biased region" description="Gly residues" evidence="1">
    <location>
        <begin position="875"/>
        <end position="887"/>
    </location>
</feature>